<keyword evidence="2" id="KW-0969">Cilium</keyword>
<sequence length="227" mass="26279">MDVKEVLRTLQPGQRYELLTVWKEIPIRTKLLLKWVSPNDMLVGFDYRECVFKNVIQKGHVYLKVGDMYLETVIFSNIRDELVLEVLNLTSPPPVVMREFVRVEPSEEEPVYVDLCLEDRCIVNTKAVDISESGVGIHVSPDYSEELMKMLNFPTEDLLHKAFDVHIKLPSGHVLEAKGELRNIIKDVEGAYIRLGFLIKLSPKDEKLLRSYILKRQKEIIDKLKSL</sequence>
<dbReference type="Proteomes" id="UP000189810">
    <property type="component" value="Chromosome I"/>
</dbReference>
<evidence type="ECO:0000313" key="3">
    <source>
        <dbReference type="Proteomes" id="UP000189810"/>
    </source>
</evidence>
<protein>
    <submittedName>
        <fullName evidence="2">C-di-GMP-binding flagellar brake protein YcgR, contains PilZNR and PilZ domains</fullName>
    </submittedName>
</protein>
<dbReference type="Pfam" id="PF07238">
    <property type="entry name" value="PilZ"/>
    <property type="match status" value="1"/>
</dbReference>
<name>A0A1M6STD8_9AQUI</name>
<proteinExistence type="predicted"/>
<dbReference type="InterPro" id="IPR009875">
    <property type="entry name" value="PilZ_domain"/>
</dbReference>
<keyword evidence="2" id="KW-0966">Cell projection</keyword>
<dbReference type="AlphaFoldDB" id="A0A1M6STD8"/>
<evidence type="ECO:0000259" key="1">
    <source>
        <dbReference type="Pfam" id="PF07238"/>
    </source>
</evidence>
<reference evidence="2 3" key="1">
    <citation type="submission" date="2016-11" db="EMBL/GenBank/DDBJ databases">
        <authorList>
            <person name="Jaros S."/>
            <person name="Januszkiewicz K."/>
            <person name="Wedrychowicz H."/>
        </authorList>
    </citation>
    <scope>NUCLEOTIDE SEQUENCE [LARGE SCALE GENOMIC DNA]</scope>
    <source>
        <strain evidence="2 3">DSM 19557</strain>
    </source>
</reference>
<dbReference type="EMBL" id="LT670846">
    <property type="protein sequence ID" value="SHK47838.1"/>
    <property type="molecule type" value="Genomic_DNA"/>
</dbReference>
<evidence type="ECO:0000313" key="2">
    <source>
        <dbReference type="EMBL" id="SHK47838.1"/>
    </source>
</evidence>
<dbReference type="OrthoDB" id="12423at2"/>
<keyword evidence="3" id="KW-1185">Reference proteome</keyword>
<accession>A0A1M6STD8</accession>
<keyword evidence="2" id="KW-0282">Flagellum</keyword>
<feature type="domain" description="PilZ" evidence="1">
    <location>
        <begin position="122"/>
        <end position="214"/>
    </location>
</feature>
<dbReference type="Gene3D" id="2.40.10.220">
    <property type="entry name" value="predicted glycosyltransferase like domains"/>
    <property type="match status" value="1"/>
</dbReference>
<gene>
    <name evidence="2" type="ORF">SAMN05444391_1155</name>
</gene>
<dbReference type="STRING" id="381751.SAMN05444391_1155"/>
<dbReference type="GO" id="GO:0035438">
    <property type="term" value="F:cyclic-di-GMP binding"/>
    <property type="evidence" value="ECO:0007669"/>
    <property type="project" value="InterPro"/>
</dbReference>
<dbReference type="RefSeq" id="WP_079654261.1">
    <property type="nucleotide sequence ID" value="NZ_LT670846.1"/>
</dbReference>
<organism evidence="2 3">
    <name type="scientific">Thermocrinis minervae</name>
    <dbReference type="NCBI Taxonomy" id="381751"/>
    <lineage>
        <taxon>Bacteria</taxon>
        <taxon>Pseudomonadati</taxon>
        <taxon>Aquificota</taxon>
        <taxon>Aquificia</taxon>
        <taxon>Aquificales</taxon>
        <taxon>Aquificaceae</taxon>
        <taxon>Thermocrinis</taxon>
    </lineage>
</organism>